<reference evidence="1 2" key="1">
    <citation type="submission" date="2018-11" db="EMBL/GenBank/DDBJ databases">
        <authorList>
            <consortium name="Pathogen Informatics"/>
        </authorList>
    </citation>
    <scope>NUCLEOTIDE SEQUENCE [LARGE SCALE GENOMIC DNA]</scope>
</reference>
<keyword evidence="2" id="KW-1185">Reference proteome</keyword>
<dbReference type="AlphaFoldDB" id="A0A3P7NYF3"/>
<accession>A0A3P7NYF3</accession>
<protein>
    <submittedName>
        <fullName evidence="1">Uncharacterized protein</fullName>
    </submittedName>
</protein>
<organism evidence="1 2">
    <name type="scientific">Dibothriocephalus latus</name>
    <name type="common">Fish tapeworm</name>
    <name type="synonym">Diphyllobothrium latum</name>
    <dbReference type="NCBI Taxonomy" id="60516"/>
    <lineage>
        <taxon>Eukaryota</taxon>
        <taxon>Metazoa</taxon>
        <taxon>Spiralia</taxon>
        <taxon>Lophotrochozoa</taxon>
        <taxon>Platyhelminthes</taxon>
        <taxon>Cestoda</taxon>
        <taxon>Eucestoda</taxon>
        <taxon>Diphyllobothriidea</taxon>
        <taxon>Diphyllobothriidae</taxon>
        <taxon>Dibothriocephalus</taxon>
    </lineage>
</organism>
<sequence length="81" mass="10191">MQEYLERKKIQRQEEERVRQIEDEKRRREQGKTLVSAKIKFQEDEMRRAAEQTKREKAEDKAYRYFYPIFFNSTRSRGFFF</sequence>
<evidence type="ECO:0000313" key="1">
    <source>
        <dbReference type="EMBL" id="VDN41278.1"/>
    </source>
</evidence>
<gene>
    <name evidence="1" type="ORF">DILT_LOCUS18498</name>
</gene>
<evidence type="ECO:0000313" key="2">
    <source>
        <dbReference type="Proteomes" id="UP000281553"/>
    </source>
</evidence>
<proteinExistence type="predicted"/>
<name>A0A3P7NYF3_DIBLA</name>
<dbReference type="Proteomes" id="UP000281553">
    <property type="component" value="Unassembled WGS sequence"/>
</dbReference>
<dbReference type="EMBL" id="UYRU01100960">
    <property type="protein sequence ID" value="VDN41278.1"/>
    <property type="molecule type" value="Genomic_DNA"/>
</dbReference>
<dbReference type="OrthoDB" id="10254930at2759"/>